<protein>
    <submittedName>
        <fullName evidence="1">Sulfotransferase family 2 domain-containing protein</fullName>
    </submittedName>
</protein>
<dbReference type="KEGG" id="tav:G4V39_08770"/>
<dbReference type="RefSeq" id="WP_166032577.1">
    <property type="nucleotide sequence ID" value="NZ_CP048877.1"/>
</dbReference>
<keyword evidence="1" id="KW-0808">Transferase</keyword>
<reference evidence="1 2" key="1">
    <citation type="submission" date="2020-02" db="EMBL/GenBank/DDBJ databases">
        <title>Genome analysis of Thermosulfuriphilus ammonigenes ST65T, an anaerobic thermophilic chemolithoautotrophic bacterium isolated from a deep-sea hydrothermal vent.</title>
        <authorList>
            <person name="Slobodkina G."/>
            <person name="Allioux M."/>
            <person name="Merkel A."/>
            <person name="Alain K."/>
            <person name="Jebbar M."/>
            <person name="Slobodkin A."/>
        </authorList>
    </citation>
    <scope>NUCLEOTIDE SEQUENCE [LARGE SCALE GENOMIC DNA]</scope>
    <source>
        <strain evidence="1 2">ST65</strain>
    </source>
</reference>
<keyword evidence="2" id="KW-1185">Reference proteome</keyword>
<dbReference type="AlphaFoldDB" id="A0A6G7PXE1"/>
<accession>A0A6G7PXE1</accession>
<dbReference type="GO" id="GO:0016740">
    <property type="term" value="F:transferase activity"/>
    <property type="evidence" value="ECO:0007669"/>
    <property type="project" value="UniProtKB-KW"/>
</dbReference>
<dbReference type="InterPro" id="IPR027417">
    <property type="entry name" value="P-loop_NTPase"/>
</dbReference>
<dbReference type="EMBL" id="CP048877">
    <property type="protein sequence ID" value="QIJ72359.1"/>
    <property type="molecule type" value="Genomic_DNA"/>
</dbReference>
<dbReference type="InterPro" id="IPR018831">
    <property type="entry name" value="Uncharacterised_NKWYS"/>
</dbReference>
<gene>
    <name evidence="1" type="ORF">G4V39_08770</name>
</gene>
<organism evidence="1 2">
    <name type="scientific">Thermosulfuriphilus ammonigenes</name>
    <dbReference type="NCBI Taxonomy" id="1936021"/>
    <lineage>
        <taxon>Bacteria</taxon>
        <taxon>Pseudomonadati</taxon>
        <taxon>Thermodesulfobacteriota</taxon>
        <taxon>Thermodesulfobacteria</taxon>
        <taxon>Thermodesulfobacteriales</taxon>
        <taxon>Thermodesulfobacteriaceae</taxon>
        <taxon>Thermosulfuriphilus</taxon>
    </lineage>
</organism>
<sequence length="264" mass="31263">MSELERLLIYQMGRVGSKTIEYSLKAIGLSPYHVHTLSDKGLSYYKDMLSVSEKGSQQFKKYHNKLKEIEYLRTQIKQGNRKWKIITLTRDPVARNISFFFYYIFNLQAKLSFNLDPENLEGLLSLFLNCPSLDGFNTHETPLAWFDIEMKAVFGIDVYKTIFPFHKGYKIYEGEKADLLLIRLENLDRCHQQAFKDFLGIEIFKLVNKNIASTGLYSSIYEQFCKNVVLPEDYMDKMYNSRYARHFYTEEEIDFFRRKWSGLI</sequence>
<evidence type="ECO:0000313" key="1">
    <source>
        <dbReference type="EMBL" id="QIJ72359.1"/>
    </source>
</evidence>
<dbReference type="Pfam" id="PF10364">
    <property type="entry name" value="NKWYS"/>
    <property type="match status" value="1"/>
</dbReference>
<proteinExistence type="predicted"/>
<evidence type="ECO:0000313" key="2">
    <source>
        <dbReference type="Proteomes" id="UP000502179"/>
    </source>
</evidence>
<name>A0A6G7PXE1_9BACT</name>
<dbReference type="SUPFAM" id="SSF52540">
    <property type="entry name" value="P-loop containing nucleoside triphosphate hydrolases"/>
    <property type="match status" value="1"/>
</dbReference>
<dbReference type="Proteomes" id="UP000502179">
    <property type="component" value="Chromosome"/>
</dbReference>